<organism evidence="2 3">
    <name type="scientific">Rhizobium leguminosarum</name>
    <dbReference type="NCBI Taxonomy" id="384"/>
    <lineage>
        <taxon>Bacteria</taxon>
        <taxon>Pseudomonadati</taxon>
        <taxon>Pseudomonadota</taxon>
        <taxon>Alphaproteobacteria</taxon>
        <taxon>Hyphomicrobiales</taxon>
        <taxon>Rhizobiaceae</taxon>
        <taxon>Rhizobium/Agrobacterium group</taxon>
        <taxon>Rhizobium</taxon>
    </lineage>
</organism>
<dbReference type="RefSeq" id="WP_164048080.1">
    <property type="nucleotide sequence ID" value="NZ_WUFV01000013.1"/>
</dbReference>
<name>A0A7K3VJU0_RHILE</name>
<sequence>MKLILFICANLFVATPAFAIECADLKPAPPVNTNTSFVGKLDASLDGFFAKLAAVGTTAEGNYSTVSNNVLKEFPSADRLYMWERVLFLQCQMLSSAGDVDNRTKLQMIGDLYSKFGSPPPETGNAMSITGDHNIMQNGIQNSVNK</sequence>
<reference evidence="2 3" key="1">
    <citation type="submission" date="2019-12" db="EMBL/GenBank/DDBJ databases">
        <title>Rhizobium genotypes associated with high levels of biological nitrogen fixation by grain legumes in a temperate-maritime cropping system.</title>
        <authorList>
            <person name="Maluk M."/>
            <person name="Francesc Ferrando Molina F."/>
            <person name="Lopez Del Egido L."/>
            <person name="Lafos M."/>
            <person name="Langarica-Fuentes A."/>
            <person name="Gebre Yohannes G."/>
            <person name="Young M.W."/>
            <person name="Martin P."/>
            <person name="Gantlett R."/>
            <person name="Kenicer G."/>
            <person name="Hawes C."/>
            <person name="Begg G.S."/>
            <person name="Quilliam R.S."/>
            <person name="Squire G.R."/>
            <person name="Poole P.S."/>
            <person name="Young P.W."/>
            <person name="Iannetta P.M."/>
            <person name="James E.K."/>
        </authorList>
    </citation>
    <scope>NUCLEOTIDE SEQUENCE [LARGE SCALE GENOMIC DNA]</scope>
    <source>
        <strain evidence="2 3">JHI54</strain>
    </source>
</reference>
<evidence type="ECO:0000313" key="3">
    <source>
        <dbReference type="Proteomes" id="UP000471705"/>
    </source>
</evidence>
<feature type="chain" id="PRO_5029916394" evidence="1">
    <location>
        <begin position="20"/>
        <end position="146"/>
    </location>
</feature>
<accession>A0A7K3VJU0</accession>
<feature type="signal peptide" evidence="1">
    <location>
        <begin position="1"/>
        <end position="19"/>
    </location>
</feature>
<keyword evidence="1" id="KW-0732">Signal</keyword>
<dbReference type="AlphaFoldDB" id="A0A7K3VJU0"/>
<dbReference type="EMBL" id="WUFV01000013">
    <property type="protein sequence ID" value="NEK17470.1"/>
    <property type="molecule type" value="Genomic_DNA"/>
</dbReference>
<proteinExistence type="predicted"/>
<protein>
    <submittedName>
        <fullName evidence="2">Uncharacterized protein</fullName>
    </submittedName>
</protein>
<evidence type="ECO:0000313" key="2">
    <source>
        <dbReference type="EMBL" id="NEK17470.1"/>
    </source>
</evidence>
<comment type="caution">
    <text evidence="2">The sequence shown here is derived from an EMBL/GenBank/DDBJ whole genome shotgun (WGS) entry which is preliminary data.</text>
</comment>
<evidence type="ECO:0000256" key="1">
    <source>
        <dbReference type="SAM" id="SignalP"/>
    </source>
</evidence>
<dbReference type="Proteomes" id="UP000471705">
    <property type="component" value="Unassembled WGS sequence"/>
</dbReference>
<gene>
    <name evidence="2" type="ORF">GR257_21815</name>
</gene>